<dbReference type="Proteomes" id="UP000235786">
    <property type="component" value="Unassembled WGS sequence"/>
</dbReference>
<dbReference type="EMBL" id="KZ613943">
    <property type="protein sequence ID" value="PMD42387.1"/>
    <property type="molecule type" value="Genomic_DNA"/>
</dbReference>
<dbReference type="STRING" id="1149755.A0A2J6RV45"/>
<reference evidence="1 2" key="1">
    <citation type="submission" date="2016-04" db="EMBL/GenBank/DDBJ databases">
        <title>A degradative enzymes factory behind the ericoid mycorrhizal symbiosis.</title>
        <authorList>
            <consortium name="DOE Joint Genome Institute"/>
            <person name="Martino E."/>
            <person name="Morin E."/>
            <person name="Grelet G."/>
            <person name="Kuo A."/>
            <person name="Kohler A."/>
            <person name="Daghino S."/>
            <person name="Barry K."/>
            <person name="Choi C."/>
            <person name="Cichocki N."/>
            <person name="Clum A."/>
            <person name="Copeland A."/>
            <person name="Hainaut M."/>
            <person name="Haridas S."/>
            <person name="Labutti K."/>
            <person name="Lindquist E."/>
            <person name="Lipzen A."/>
            <person name="Khouja H.-R."/>
            <person name="Murat C."/>
            <person name="Ohm R."/>
            <person name="Olson A."/>
            <person name="Spatafora J."/>
            <person name="Veneault-Fourrey C."/>
            <person name="Henrissat B."/>
            <person name="Grigoriev I."/>
            <person name="Martin F."/>
            <person name="Perotto S."/>
        </authorList>
    </citation>
    <scope>NUCLEOTIDE SEQUENCE [LARGE SCALE GENOMIC DNA]</scope>
    <source>
        <strain evidence="1 2">F</strain>
    </source>
</reference>
<dbReference type="SUPFAM" id="SSF55729">
    <property type="entry name" value="Acyl-CoA N-acyltransferases (Nat)"/>
    <property type="match status" value="1"/>
</dbReference>
<gene>
    <name evidence="1" type="ORF">L207DRAFT_632160</name>
</gene>
<evidence type="ECO:0008006" key="3">
    <source>
        <dbReference type="Google" id="ProtNLM"/>
    </source>
</evidence>
<keyword evidence="2" id="KW-1185">Reference proteome</keyword>
<evidence type="ECO:0000313" key="1">
    <source>
        <dbReference type="EMBL" id="PMD42387.1"/>
    </source>
</evidence>
<dbReference type="InterPro" id="IPR016181">
    <property type="entry name" value="Acyl_CoA_acyltransferase"/>
</dbReference>
<dbReference type="OrthoDB" id="61870at2759"/>
<proteinExistence type="predicted"/>
<organism evidence="1 2">
    <name type="scientific">Hyaloscypha variabilis (strain UAMH 11265 / GT02V1 / F)</name>
    <name type="common">Meliniomyces variabilis</name>
    <dbReference type="NCBI Taxonomy" id="1149755"/>
    <lineage>
        <taxon>Eukaryota</taxon>
        <taxon>Fungi</taxon>
        <taxon>Dikarya</taxon>
        <taxon>Ascomycota</taxon>
        <taxon>Pezizomycotina</taxon>
        <taxon>Leotiomycetes</taxon>
        <taxon>Helotiales</taxon>
        <taxon>Hyaloscyphaceae</taxon>
        <taxon>Hyaloscypha</taxon>
        <taxon>Hyaloscypha variabilis</taxon>
    </lineage>
</organism>
<evidence type="ECO:0000313" key="2">
    <source>
        <dbReference type="Proteomes" id="UP000235786"/>
    </source>
</evidence>
<sequence length="443" mass="48039">MEISIKDNAEPSELVLQVLTQHLPYSLSILRRLQFMKTPGGRKTPDSHILSTFDTQTSGKDFLVAFLDFSRGPDTEMWVYSSLENPTDPGHEAVCEQQVLKLLARVREIEKVYEAQRATPGILLIGALHKKIFQLLQKHSLVKTQTPEHFKFLFRVENLPPGKELPDGLSWSSIKQSDIPLVLSRTSIPYQARLLKLNPSMSIETSVGIPIAWAFLGPDGSLKVLHCEEEYRGRGFAKAVVLKLFHERSVDIVKDGLFHADVGVENFQSQGVCRSLNGTIEWSVYYQVIAEMKAATASEIALAKQMASIIAQMGSDIQSGGSQIASTLESAAITLEAPDTVILTQDLQSTYEYAQSAMATFEQQASAAATAFSAQTAAMTEAERLAAEAALQPFLTPMVAYAKAVQGDGSAQATAAMAGLASAASQCAALVESLNQILGISTS</sequence>
<dbReference type="InterPro" id="IPR053225">
    <property type="entry name" value="Acyl-CoA_N-acyltransferase"/>
</dbReference>
<dbReference type="PANTHER" id="PTHR20958:SF6">
    <property type="entry name" value="GLYCINE N-ACYLTRANSFERASE-LIKE PROTEIN"/>
    <property type="match status" value="1"/>
</dbReference>
<protein>
    <recommendedName>
        <fullName evidence="3">N-acetyltransferase domain-containing protein</fullName>
    </recommendedName>
</protein>
<dbReference type="Gene3D" id="3.40.630.30">
    <property type="match status" value="1"/>
</dbReference>
<accession>A0A2J6RV45</accession>
<dbReference type="PANTHER" id="PTHR20958">
    <property type="entry name" value="GLYCINE N-ACYLTRANSFERASE-LIKE PROTEIN"/>
    <property type="match status" value="1"/>
</dbReference>
<name>A0A2J6RV45_HYAVF</name>
<dbReference type="AlphaFoldDB" id="A0A2J6RV45"/>